<dbReference type="WBParaSite" id="TMUE_1000004496.1">
    <property type="protein sequence ID" value="TMUE_1000004496.1"/>
    <property type="gene ID" value="WBGene00294252"/>
</dbReference>
<evidence type="ECO:0000259" key="2">
    <source>
        <dbReference type="Pfam" id="PF00125"/>
    </source>
</evidence>
<evidence type="ECO:0000256" key="1">
    <source>
        <dbReference type="ARBA" id="ARBA00010343"/>
    </source>
</evidence>
<keyword evidence="3" id="KW-1185">Reference proteome</keyword>
<dbReference type="Gene3D" id="1.10.20.10">
    <property type="entry name" value="Histone, subunit A"/>
    <property type="match status" value="1"/>
</dbReference>
<dbReference type="InterPro" id="IPR000164">
    <property type="entry name" value="Histone_H3/CENP-A"/>
</dbReference>
<dbReference type="InterPro" id="IPR007125">
    <property type="entry name" value="H2A/H2B/H3"/>
</dbReference>
<dbReference type="PRINTS" id="PR00622">
    <property type="entry name" value="HISTONEH3"/>
</dbReference>
<accession>A0A5S6QAZ9</accession>
<dbReference type="STRING" id="70415.A0A5S6QAZ9"/>
<name>A0A5S6QAZ9_TRIMR</name>
<comment type="similarity">
    <text evidence="1">Belongs to the histone H3 family.</text>
</comment>
<reference evidence="4" key="1">
    <citation type="submission" date="2019-12" db="UniProtKB">
        <authorList>
            <consortium name="WormBaseParasite"/>
        </authorList>
    </citation>
    <scope>IDENTIFICATION</scope>
</reference>
<dbReference type="InterPro" id="IPR009072">
    <property type="entry name" value="Histone-fold"/>
</dbReference>
<proteinExistence type="inferred from homology"/>
<evidence type="ECO:0000313" key="4">
    <source>
        <dbReference type="WBParaSite" id="TMUE_1000004496.1"/>
    </source>
</evidence>
<dbReference type="GO" id="GO:0003677">
    <property type="term" value="F:DNA binding"/>
    <property type="evidence" value="ECO:0007669"/>
    <property type="project" value="InterPro"/>
</dbReference>
<dbReference type="PANTHER" id="PTHR11426">
    <property type="entry name" value="HISTONE H3"/>
    <property type="match status" value="1"/>
</dbReference>
<dbReference type="SUPFAM" id="SSF47113">
    <property type="entry name" value="Histone-fold"/>
    <property type="match status" value="1"/>
</dbReference>
<organism evidence="3 4">
    <name type="scientific">Trichuris muris</name>
    <name type="common">Mouse whipworm</name>
    <dbReference type="NCBI Taxonomy" id="70415"/>
    <lineage>
        <taxon>Eukaryota</taxon>
        <taxon>Metazoa</taxon>
        <taxon>Ecdysozoa</taxon>
        <taxon>Nematoda</taxon>
        <taxon>Enoplea</taxon>
        <taxon>Dorylaimia</taxon>
        <taxon>Trichinellida</taxon>
        <taxon>Trichuridae</taxon>
        <taxon>Trichuris</taxon>
    </lineage>
</organism>
<feature type="domain" description="Core Histone H2A/H2B/H3" evidence="2">
    <location>
        <begin position="2"/>
        <end position="39"/>
    </location>
</feature>
<dbReference type="AlphaFoldDB" id="A0A5S6QAZ9"/>
<sequence>MEAVLALQEAAEAYLVGLFEDSNLCAMHGGRLTIMPKDTSWRVEFAVNAVEAESNASSFDSECSTCAHPSILKGLTENPQGYNSKAKEAVAHQSDQVFGHLTTLALIRGPSKLKRVKQDRA</sequence>
<dbReference type="GO" id="GO:0046982">
    <property type="term" value="F:protein heterodimerization activity"/>
    <property type="evidence" value="ECO:0007669"/>
    <property type="project" value="InterPro"/>
</dbReference>
<evidence type="ECO:0000313" key="3">
    <source>
        <dbReference type="Proteomes" id="UP000046395"/>
    </source>
</evidence>
<dbReference type="GO" id="GO:0030527">
    <property type="term" value="F:structural constituent of chromatin"/>
    <property type="evidence" value="ECO:0007669"/>
    <property type="project" value="InterPro"/>
</dbReference>
<dbReference type="Proteomes" id="UP000046395">
    <property type="component" value="Unassembled WGS sequence"/>
</dbReference>
<protein>
    <submittedName>
        <fullName evidence="4">Histone domain-containing protein</fullName>
    </submittedName>
</protein>
<dbReference type="GO" id="GO:0000786">
    <property type="term" value="C:nucleosome"/>
    <property type="evidence" value="ECO:0007669"/>
    <property type="project" value="InterPro"/>
</dbReference>
<dbReference type="Pfam" id="PF00125">
    <property type="entry name" value="Histone"/>
    <property type="match status" value="1"/>
</dbReference>